<proteinExistence type="predicted"/>
<dbReference type="OrthoDB" id="422827at2759"/>
<gene>
    <name evidence="1" type="ORF">MENT_LOCUS4890</name>
</gene>
<dbReference type="Proteomes" id="UP000580250">
    <property type="component" value="Unassembled WGS sequence"/>
</dbReference>
<accession>A0A6V7TVK0</accession>
<dbReference type="AlphaFoldDB" id="A0A6V7TVK0"/>
<evidence type="ECO:0000313" key="1">
    <source>
        <dbReference type="EMBL" id="CAD2135901.1"/>
    </source>
</evidence>
<evidence type="ECO:0000313" key="2">
    <source>
        <dbReference type="Proteomes" id="UP000580250"/>
    </source>
</evidence>
<reference evidence="1 2" key="1">
    <citation type="submission" date="2020-08" db="EMBL/GenBank/DDBJ databases">
        <authorList>
            <person name="Koutsovoulos G."/>
            <person name="Danchin GJ E."/>
        </authorList>
    </citation>
    <scope>NUCLEOTIDE SEQUENCE [LARGE SCALE GENOMIC DNA]</scope>
</reference>
<comment type="caution">
    <text evidence="1">The sequence shown here is derived from an EMBL/GenBank/DDBJ whole genome shotgun (WGS) entry which is preliminary data.</text>
</comment>
<organism evidence="1 2">
    <name type="scientific">Meloidogyne enterolobii</name>
    <name type="common">Root-knot nematode worm</name>
    <name type="synonym">Meloidogyne mayaguensis</name>
    <dbReference type="NCBI Taxonomy" id="390850"/>
    <lineage>
        <taxon>Eukaryota</taxon>
        <taxon>Metazoa</taxon>
        <taxon>Ecdysozoa</taxon>
        <taxon>Nematoda</taxon>
        <taxon>Chromadorea</taxon>
        <taxon>Rhabditida</taxon>
        <taxon>Tylenchina</taxon>
        <taxon>Tylenchomorpha</taxon>
        <taxon>Tylenchoidea</taxon>
        <taxon>Meloidogynidae</taxon>
        <taxon>Meloidogyninae</taxon>
        <taxon>Meloidogyne</taxon>
    </lineage>
</organism>
<sequence length="128" mass="15221">MSLLHCWHQKALFIFYHAFCEIDSLQQRKRSVLHSLCFTKIIFWLEENVDNQKLKNELEIPIIGNYLLHLHKENRRNNVQDLNKSMSSNSSITTAAVESVKKRKRKNNFFNKFENLNKDKYIISSFGC</sequence>
<dbReference type="EMBL" id="CAJEWN010000017">
    <property type="protein sequence ID" value="CAD2135901.1"/>
    <property type="molecule type" value="Genomic_DNA"/>
</dbReference>
<name>A0A6V7TVK0_MELEN</name>
<protein>
    <submittedName>
        <fullName evidence="1">Uncharacterized protein</fullName>
    </submittedName>
</protein>